<evidence type="ECO:0000313" key="1">
    <source>
        <dbReference type="EMBL" id="QTD55510.1"/>
    </source>
</evidence>
<proteinExistence type="predicted"/>
<dbReference type="PIRSF" id="PIRSF012608">
    <property type="entry name" value="UCP012608"/>
    <property type="match status" value="1"/>
</dbReference>
<evidence type="ECO:0000313" key="2">
    <source>
        <dbReference type="Proteomes" id="UP000663923"/>
    </source>
</evidence>
<dbReference type="Proteomes" id="UP000663923">
    <property type="component" value="Chromosome"/>
</dbReference>
<dbReference type="EMBL" id="CP071794">
    <property type="protein sequence ID" value="QTD55510.1"/>
    <property type="molecule type" value="Genomic_DNA"/>
</dbReference>
<protein>
    <submittedName>
        <fullName evidence="1">DUF2332 domain-containing protein</fullName>
    </submittedName>
</protein>
<reference evidence="1 2" key="1">
    <citation type="submission" date="2021-03" db="EMBL/GenBank/DDBJ databases">
        <title>Complete genome of Parasphingorhabdus_sp.JHSY0214.</title>
        <authorList>
            <person name="Yoo J.H."/>
            <person name="Bae J.W."/>
        </authorList>
    </citation>
    <scope>NUCLEOTIDE SEQUENCE [LARGE SCALE GENOMIC DNA]</scope>
    <source>
        <strain evidence="1 2">JHSY0214</strain>
    </source>
</reference>
<dbReference type="RefSeq" id="WP_207987348.1">
    <property type="nucleotide sequence ID" value="NZ_CP071794.1"/>
</dbReference>
<dbReference type="InterPro" id="IPR011200">
    <property type="entry name" value="UCP012608"/>
</dbReference>
<accession>A0ABX7T1T0</accession>
<keyword evidence="2" id="KW-1185">Reference proteome</keyword>
<name>A0ABX7T1T0_9SPHN</name>
<gene>
    <name evidence="1" type="ORF">J4G78_15085</name>
</gene>
<dbReference type="Pfam" id="PF10094">
    <property type="entry name" value="DUF2332"/>
    <property type="match status" value="1"/>
</dbReference>
<sequence>MSNQQKIQNAFTNQIEYCRSNGAPITGRIVEAILGALDENTELGRRVLEWEGNPLADALPLRVAGGFHALHLAGNHDRLSAIYNGDDQAAADAEQIIAETIASDEAALLPWLNSPPQTNEAGRSSSYIAGLLWLTAQGLPPRYELLEIGSSAGLNLMIDRYHYDLAGVSVGPDSAPLTFTPEWEGPPPPDVPFAFDSIRGCDIAPVDLADPAQASRLTAFIWPEHTVRFERMKTAIELVNQQPPRLEGASADDWMIEQLAKPQKEGVTRVLVHSIVWQYIPKAGRERISQAMEAAGTQATAERPLAWLSLEANRETYRHELIVRHWPHSNGPGGQPVKLGEAHAHGAWVKWLEAS</sequence>
<organism evidence="1 2">
    <name type="scientific">Parasphingorhabdus cellanae</name>
    <dbReference type="NCBI Taxonomy" id="2806553"/>
    <lineage>
        <taxon>Bacteria</taxon>
        <taxon>Pseudomonadati</taxon>
        <taxon>Pseudomonadota</taxon>
        <taxon>Alphaproteobacteria</taxon>
        <taxon>Sphingomonadales</taxon>
        <taxon>Sphingomonadaceae</taxon>
        <taxon>Parasphingorhabdus</taxon>
    </lineage>
</organism>